<dbReference type="PROSITE" id="PS50902">
    <property type="entry name" value="FLAVODOXIN_LIKE"/>
    <property type="match status" value="1"/>
</dbReference>
<name>X0SFA6_9ZZZZ</name>
<evidence type="ECO:0000313" key="2">
    <source>
        <dbReference type="EMBL" id="GAF79728.1"/>
    </source>
</evidence>
<dbReference type="SUPFAM" id="SSF52218">
    <property type="entry name" value="Flavoproteins"/>
    <property type="match status" value="1"/>
</dbReference>
<gene>
    <name evidence="2" type="ORF">S01H1_03733</name>
</gene>
<evidence type="ECO:0000259" key="1">
    <source>
        <dbReference type="PROSITE" id="PS50902"/>
    </source>
</evidence>
<protein>
    <recommendedName>
        <fullName evidence="1">Flavodoxin-like domain-containing protein</fullName>
    </recommendedName>
</protein>
<feature type="domain" description="Flavodoxin-like" evidence="1">
    <location>
        <begin position="3"/>
        <end position="113"/>
    </location>
</feature>
<accession>X0SFA6</accession>
<sequence>MKTLIAYFTMGGRTKKTAEAIASALTNHEVSYFPVELTGKFIEKIKMLDKFENKDFSAIETELSILDAAGYDLIIFGMPTYGSKPPHAFDEIVARMGDLNGKRAVLDRSKKCH</sequence>
<dbReference type="InterPro" id="IPR029039">
    <property type="entry name" value="Flavoprotein-like_sf"/>
</dbReference>
<reference evidence="2" key="1">
    <citation type="journal article" date="2014" name="Front. Microbiol.">
        <title>High frequency of phylogenetically diverse reductive dehalogenase-homologous genes in deep subseafloor sedimentary metagenomes.</title>
        <authorList>
            <person name="Kawai M."/>
            <person name="Futagami T."/>
            <person name="Toyoda A."/>
            <person name="Takaki Y."/>
            <person name="Nishi S."/>
            <person name="Hori S."/>
            <person name="Arai W."/>
            <person name="Tsubouchi T."/>
            <person name="Morono Y."/>
            <person name="Uchiyama I."/>
            <person name="Ito T."/>
            <person name="Fujiyama A."/>
            <person name="Inagaki F."/>
            <person name="Takami H."/>
        </authorList>
    </citation>
    <scope>NUCLEOTIDE SEQUENCE</scope>
    <source>
        <strain evidence="2">Expedition CK06-06</strain>
    </source>
</reference>
<dbReference type="AlphaFoldDB" id="X0SFA6"/>
<dbReference type="Gene3D" id="3.40.50.360">
    <property type="match status" value="1"/>
</dbReference>
<dbReference type="EMBL" id="BARS01002010">
    <property type="protein sequence ID" value="GAF79728.1"/>
    <property type="molecule type" value="Genomic_DNA"/>
</dbReference>
<comment type="caution">
    <text evidence="2">The sequence shown here is derived from an EMBL/GenBank/DDBJ whole genome shotgun (WGS) entry which is preliminary data.</text>
</comment>
<proteinExistence type="predicted"/>
<dbReference type="GO" id="GO:0010181">
    <property type="term" value="F:FMN binding"/>
    <property type="evidence" value="ECO:0007669"/>
    <property type="project" value="InterPro"/>
</dbReference>
<organism evidence="2">
    <name type="scientific">marine sediment metagenome</name>
    <dbReference type="NCBI Taxonomy" id="412755"/>
    <lineage>
        <taxon>unclassified sequences</taxon>
        <taxon>metagenomes</taxon>
        <taxon>ecological metagenomes</taxon>
    </lineage>
</organism>
<dbReference type="InterPro" id="IPR008254">
    <property type="entry name" value="Flavodoxin/NO_synth"/>
</dbReference>